<gene>
    <name evidence="1" type="ORF">SAMN05444170_5944</name>
</gene>
<accession>A0A1M7UNP5</accession>
<proteinExistence type="predicted"/>
<protein>
    <submittedName>
        <fullName evidence="1">Uncharacterized protein</fullName>
    </submittedName>
</protein>
<reference evidence="2" key="1">
    <citation type="submission" date="2016-11" db="EMBL/GenBank/DDBJ databases">
        <authorList>
            <person name="Varghese N."/>
            <person name="Submissions S."/>
        </authorList>
    </citation>
    <scope>NUCLEOTIDE SEQUENCE [LARGE SCALE GENOMIC DNA]</scope>
    <source>
        <strain evidence="2">GAS401</strain>
    </source>
</reference>
<dbReference type="AlphaFoldDB" id="A0A1M7UNP5"/>
<evidence type="ECO:0000313" key="2">
    <source>
        <dbReference type="Proteomes" id="UP000184096"/>
    </source>
</evidence>
<dbReference type="Proteomes" id="UP000184096">
    <property type="component" value="Chromosome I"/>
</dbReference>
<evidence type="ECO:0000313" key="1">
    <source>
        <dbReference type="EMBL" id="SHN84574.1"/>
    </source>
</evidence>
<name>A0A1M7UNP5_9BRAD</name>
<sequence length="224" mass="23946">MGLLPVGGIDGSLRSGTPISCDSMRSAAGASSFPGSVLCSTRKATFIMENSAKEPCRKPGSGLLLSVVEARRGIGSSRFITDVIKHAMLFLSIVIKHDRELSLSPVTDGSRWPCPGNSMKTRCSKPQCYVFWNNGDEATPMRDLAGMTTPSLYNAPAIREPSTRLMFDRYIRLALENCSAISGGDDPPLRALGAVLRCDRRTAAYTGESFSACALGCADPSKCI</sequence>
<dbReference type="EMBL" id="LT670849">
    <property type="protein sequence ID" value="SHN84574.1"/>
    <property type="molecule type" value="Genomic_DNA"/>
</dbReference>
<keyword evidence="2" id="KW-1185">Reference proteome</keyword>
<organism evidence="1 2">
    <name type="scientific">Bradyrhizobium erythrophlei</name>
    <dbReference type="NCBI Taxonomy" id="1437360"/>
    <lineage>
        <taxon>Bacteria</taxon>
        <taxon>Pseudomonadati</taxon>
        <taxon>Pseudomonadota</taxon>
        <taxon>Alphaproteobacteria</taxon>
        <taxon>Hyphomicrobiales</taxon>
        <taxon>Nitrobacteraceae</taxon>
        <taxon>Bradyrhizobium</taxon>
    </lineage>
</organism>